<evidence type="ECO:0000313" key="4">
    <source>
        <dbReference type="Proteomes" id="UP001244297"/>
    </source>
</evidence>
<accession>A0ABT8AI08</accession>
<comment type="similarity">
    <text evidence="1">Belongs to the ros/MucR family.</text>
</comment>
<feature type="region of interest" description="Disordered" evidence="2">
    <location>
        <begin position="141"/>
        <end position="172"/>
    </location>
</feature>
<dbReference type="Proteomes" id="UP001244297">
    <property type="component" value="Unassembled WGS sequence"/>
</dbReference>
<evidence type="ECO:0000313" key="3">
    <source>
        <dbReference type="EMBL" id="MDN3569285.1"/>
    </source>
</evidence>
<evidence type="ECO:0000256" key="1">
    <source>
        <dbReference type="ARBA" id="ARBA00007031"/>
    </source>
</evidence>
<dbReference type="InterPro" id="IPR008807">
    <property type="entry name" value="ROS_MUCR"/>
</dbReference>
<proteinExistence type="inferred from homology"/>
<dbReference type="EMBL" id="JAUFPT010000003">
    <property type="protein sequence ID" value="MDN3569285.1"/>
    <property type="molecule type" value="Genomic_DNA"/>
</dbReference>
<comment type="caution">
    <text evidence="3">The sequence shown here is derived from an EMBL/GenBank/DDBJ whole genome shotgun (WGS) entry which is preliminary data.</text>
</comment>
<gene>
    <name evidence="3" type="ORF">QWZ18_01445</name>
</gene>
<evidence type="ECO:0000256" key="2">
    <source>
        <dbReference type="SAM" id="MobiDB-lite"/>
    </source>
</evidence>
<keyword evidence="4" id="KW-1185">Reference proteome</keyword>
<dbReference type="InterPro" id="IPR041920">
    <property type="entry name" value="ROS/MUCR_sf"/>
</dbReference>
<dbReference type="Pfam" id="PF05443">
    <property type="entry name" value="ROS_MUCR"/>
    <property type="match status" value="1"/>
</dbReference>
<organism evidence="3 4">
    <name type="scientific">Methylobacterium longum</name>
    <dbReference type="NCBI Taxonomy" id="767694"/>
    <lineage>
        <taxon>Bacteria</taxon>
        <taxon>Pseudomonadati</taxon>
        <taxon>Pseudomonadota</taxon>
        <taxon>Alphaproteobacteria</taxon>
        <taxon>Hyphomicrobiales</taxon>
        <taxon>Methylobacteriaceae</taxon>
        <taxon>Methylobacterium</taxon>
    </lineage>
</organism>
<dbReference type="Gene3D" id="1.10.10.1550">
    <property type="entry name" value="ROS/MUCR transcriptional regulator protein"/>
    <property type="match status" value="1"/>
</dbReference>
<dbReference type="RefSeq" id="WP_238293642.1">
    <property type="nucleotide sequence ID" value="NZ_BPQS01000074.1"/>
</dbReference>
<name>A0ABT8AI08_9HYPH</name>
<reference evidence="4" key="1">
    <citation type="journal article" date="2019" name="Int. J. Syst. Evol. Microbiol.">
        <title>The Global Catalogue of Microorganisms (GCM) 10K type strain sequencing project: providing services to taxonomists for standard genome sequencing and annotation.</title>
        <authorList>
            <consortium name="The Broad Institute Genomics Platform"/>
            <consortium name="The Broad Institute Genome Sequencing Center for Infectious Disease"/>
            <person name="Wu L."/>
            <person name="Ma J."/>
        </authorList>
    </citation>
    <scope>NUCLEOTIDE SEQUENCE [LARGE SCALE GENOMIC DNA]</scope>
    <source>
        <strain evidence="4">CECT 7806</strain>
    </source>
</reference>
<sequence length="172" mass="18543">MDETVETIERAKTDYVELTADLVSAYVSKNAVRPADMAELIASTHAALAGLAQGAAAGATAVEKLTPAQIRKSITPDALISFIDGKPYKTLKRHLTGNGMTFDEYRQRYGLPRDYPSVAASYSEQRSTLAKNLGLGLLRRKAAPKAAEPDEIVSEKPKRAGRPRKAKDAAEA</sequence>
<protein>
    <submittedName>
        <fullName evidence="3">MucR family transcriptional regulator</fullName>
    </submittedName>
</protein>